<reference evidence="1" key="2">
    <citation type="journal article" date="2015" name="Fish Shellfish Immunol.">
        <title>Early steps in the European eel (Anguilla anguilla)-Vibrio vulnificus interaction in the gills: Role of the RtxA13 toxin.</title>
        <authorList>
            <person name="Callol A."/>
            <person name="Pajuelo D."/>
            <person name="Ebbesson L."/>
            <person name="Teles M."/>
            <person name="MacKenzie S."/>
            <person name="Amaro C."/>
        </authorList>
    </citation>
    <scope>NUCLEOTIDE SEQUENCE</scope>
</reference>
<accession>A0A0E9QAX7</accession>
<dbReference type="AlphaFoldDB" id="A0A0E9QAX7"/>
<protein>
    <submittedName>
        <fullName evidence="1">Uncharacterized protein</fullName>
    </submittedName>
</protein>
<evidence type="ECO:0000313" key="1">
    <source>
        <dbReference type="EMBL" id="JAH13692.1"/>
    </source>
</evidence>
<name>A0A0E9QAX7_ANGAN</name>
<organism evidence="1">
    <name type="scientific">Anguilla anguilla</name>
    <name type="common">European freshwater eel</name>
    <name type="synonym">Muraena anguilla</name>
    <dbReference type="NCBI Taxonomy" id="7936"/>
    <lineage>
        <taxon>Eukaryota</taxon>
        <taxon>Metazoa</taxon>
        <taxon>Chordata</taxon>
        <taxon>Craniata</taxon>
        <taxon>Vertebrata</taxon>
        <taxon>Euteleostomi</taxon>
        <taxon>Actinopterygii</taxon>
        <taxon>Neopterygii</taxon>
        <taxon>Teleostei</taxon>
        <taxon>Anguilliformes</taxon>
        <taxon>Anguillidae</taxon>
        <taxon>Anguilla</taxon>
    </lineage>
</organism>
<dbReference type="EMBL" id="GBXM01094885">
    <property type="protein sequence ID" value="JAH13692.1"/>
    <property type="molecule type" value="Transcribed_RNA"/>
</dbReference>
<reference evidence="1" key="1">
    <citation type="submission" date="2014-11" db="EMBL/GenBank/DDBJ databases">
        <authorList>
            <person name="Amaro Gonzalez C."/>
        </authorList>
    </citation>
    <scope>NUCLEOTIDE SEQUENCE</scope>
</reference>
<proteinExistence type="predicted"/>
<sequence length="40" mass="4390">MKTCVSKCAVPLQRKHWPNLGIVANTPCPQGCHIPRNGSF</sequence>